<dbReference type="Proteomes" id="UP000198931">
    <property type="component" value="Unassembled WGS sequence"/>
</dbReference>
<evidence type="ECO:0000259" key="3">
    <source>
        <dbReference type="Pfam" id="PF18962"/>
    </source>
</evidence>
<proteinExistence type="predicted"/>
<evidence type="ECO:0000313" key="5">
    <source>
        <dbReference type="Proteomes" id="UP000198931"/>
    </source>
</evidence>
<feature type="domain" description="Secretion system C-terminal sorting" evidence="3">
    <location>
        <begin position="227"/>
        <end position="282"/>
    </location>
</feature>
<gene>
    <name evidence="4" type="ORF">SAMN05443292_1202</name>
</gene>
<dbReference type="NCBIfam" id="TIGR04183">
    <property type="entry name" value="Por_Secre_tail"/>
    <property type="match status" value="1"/>
</dbReference>
<dbReference type="InterPro" id="IPR026444">
    <property type="entry name" value="Secre_tail"/>
</dbReference>
<feature type="chain" id="PRO_5011555243" evidence="2">
    <location>
        <begin position="20"/>
        <end position="284"/>
    </location>
</feature>
<reference evidence="4 5" key="1">
    <citation type="submission" date="2016-10" db="EMBL/GenBank/DDBJ databases">
        <authorList>
            <person name="de Groot N.N."/>
        </authorList>
    </citation>
    <scope>NUCLEOTIDE SEQUENCE [LARGE SCALE GENOMIC DNA]</scope>
    <source>
        <strain evidence="4 5">DSM 26000</strain>
    </source>
</reference>
<feature type="signal peptide" evidence="2">
    <location>
        <begin position="1"/>
        <end position="19"/>
    </location>
</feature>
<protein>
    <submittedName>
        <fullName evidence="4">Por secretion system C-terminal sorting domain-containing protein</fullName>
    </submittedName>
</protein>
<sequence length="284" mass="30053">MKKIFTILSLIALTGVATAQTTFTALYDFNEAPNTDFGDQTAGTTNLFSISGFTASTALTPTTTANRFAWTNPSLDATIDTSKYFEVTITPSSGNSLSISSITFRAQRSSTGPRNFVVRSSADSYAANLPASVDANPNLEIQTPNQFFFVIDQSGGESGCKITPSALTNIKTPITFRFYFYAAEAATGTFSVDDVLISGTTVSNLAVSDVNKSKSALVKNTNVSNTISFAAKTDVQILNMTGQVVKSASVTESTPLNVSSLSKGIYIVTGVVDGQKVSQKIIKN</sequence>
<name>A0A1I3F7T3_9FLAO</name>
<organism evidence="4 5">
    <name type="scientific">Halpernia frigidisoli</name>
    <dbReference type="NCBI Taxonomy" id="1125876"/>
    <lineage>
        <taxon>Bacteria</taxon>
        <taxon>Pseudomonadati</taxon>
        <taxon>Bacteroidota</taxon>
        <taxon>Flavobacteriia</taxon>
        <taxon>Flavobacteriales</taxon>
        <taxon>Weeksellaceae</taxon>
        <taxon>Chryseobacterium group</taxon>
        <taxon>Halpernia</taxon>
    </lineage>
</organism>
<evidence type="ECO:0000256" key="2">
    <source>
        <dbReference type="SAM" id="SignalP"/>
    </source>
</evidence>
<dbReference type="OrthoDB" id="1465721at2"/>
<dbReference type="EMBL" id="FOQT01000002">
    <property type="protein sequence ID" value="SFI07220.1"/>
    <property type="molecule type" value="Genomic_DNA"/>
</dbReference>
<dbReference type="Pfam" id="PF18962">
    <property type="entry name" value="Por_Secre_tail"/>
    <property type="match status" value="1"/>
</dbReference>
<keyword evidence="1 2" id="KW-0732">Signal</keyword>
<evidence type="ECO:0000313" key="4">
    <source>
        <dbReference type="EMBL" id="SFI07220.1"/>
    </source>
</evidence>
<dbReference type="STRING" id="1125876.SAMN05443292_1202"/>
<dbReference type="AlphaFoldDB" id="A0A1I3F7T3"/>
<dbReference type="RefSeq" id="WP_090079242.1">
    <property type="nucleotide sequence ID" value="NZ_FOQT01000002.1"/>
</dbReference>
<evidence type="ECO:0000256" key="1">
    <source>
        <dbReference type="ARBA" id="ARBA00022729"/>
    </source>
</evidence>
<keyword evidence="5" id="KW-1185">Reference proteome</keyword>
<accession>A0A1I3F7T3</accession>